<dbReference type="InterPro" id="IPR039013">
    <property type="entry name" value="YgiF"/>
</dbReference>
<proteinExistence type="predicted"/>
<dbReference type="Gene3D" id="2.40.320.10">
    <property type="entry name" value="Hypothetical Protein Pfu-838710-001"/>
    <property type="match status" value="1"/>
</dbReference>
<dbReference type="InterPro" id="IPR038186">
    <property type="entry name" value="CHAD_dom_sf"/>
</dbReference>
<dbReference type="InterPro" id="IPR033469">
    <property type="entry name" value="CYTH-like_dom_sf"/>
</dbReference>
<feature type="domain" description="CYTH" evidence="1">
    <location>
        <begin position="2"/>
        <end position="196"/>
    </location>
</feature>
<reference evidence="3" key="1">
    <citation type="submission" date="2021-07" db="EMBL/GenBank/DDBJ databases">
        <title>Shinella sp. nov., a novel member of the genus Shinella from water.</title>
        <authorList>
            <person name="Deng Y."/>
        </authorList>
    </citation>
    <scope>NUCLEOTIDE SEQUENCE</scope>
    <source>
        <strain evidence="3">CPCC 100929</strain>
    </source>
</reference>
<evidence type="ECO:0000259" key="2">
    <source>
        <dbReference type="PROSITE" id="PS51708"/>
    </source>
</evidence>
<dbReference type="PANTHER" id="PTHR39569:SF1">
    <property type="entry name" value="INORGANIC TRIPHOSPHATASE"/>
    <property type="match status" value="1"/>
</dbReference>
<dbReference type="PANTHER" id="PTHR39569">
    <property type="entry name" value="INORGANIC TRIPHOSPHATASE"/>
    <property type="match status" value="1"/>
</dbReference>
<dbReference type="Pfam" id="PF05235">
    <property type="entry name" value="CHAD"/>
    <property type="match status" value="1"/>
</dbReference>
<feature type="domain" description="CHAD" evidence="2">
    <location>
        <begin position="210"/>
        <end position="484"/>
    </location>
</feature>
<dbReference type="PROSITE" id="PS51707">
    <property type="entry name" value="CYTH"/>
    <property type="match status" value="1"/>
</dbReference>
<dbReference type="Pfam" id="PF01928">
    <property type="entry name" value="CYTH"/>
    <property type="match status" value="1"/>
</dbReference>
<dbReference type="SMART" id="SM01118">
    <property type="entry name" value="CYTH"/>
    <property type="match status" value="1"/>
</dbReference>
<sequence length="484" mass="54055">MGQEIELKLDLASDAADDFLASGLLPGEPLLIEQRAVYFDTPGDDLRAAGFSLRIRNDAEGRVQIVKAVGASAASLFARPKWEQKVEGDQPVLDDTTPIRAFLGRRIDALEPAFEVAVERRLWSVEWEDARIEVALDRGDIIAGDRRTPISEIELELVEGTPEALFSFARKLDAVAPVRLGVLSKAERGYRLLAPAARAVKSQPIALTVDMTVPGIFRVIADACLRQFRLNEMLLDIRGEEAVHQARIALRRLRSALSVFKAVLGDDAFPQLKDELKWLAGLLGEVRDIDVLIARCKDDALGERLVQARQRAFDEAMAALASERARKLMLDFSYWLACGDWLSLAHTREIRERPVGDFAAGALDRLRRKVKKGGRDLVDLDDEARHEVRKDAKKLRYATEFFASLFDRKRQKRRHGRFLAALEGLQDQLGTLNDAAAMPEVLARLGFDGDAATFFPSNAIENRQAVIKAADAHDALIDTKRFWR</sequence>
<evidence type="ECO:0000313" key="3">
    <source>
        <dbReference type="EMBL" id="MCQ4628423.1"/>
    </source>
</evidence>
<dbReference type="InterPro" id="IPR023577">
    <property type="entry name" value="CYTH_domain"/>
</dbReference>
<accession>A0ABT1QZT6</accession>
<dbReference type="SMART" id="SM00880">
    <property type="entry name" value="CHAD"/>
    <property type="match status" value="1"/>
</dbReference>
<protein>
    <submittedName>
        <fullName evidence="3">CHAD domain-containing protein</fullName>
    </submittedName>
</protein>
<comment type="caution">
    <text evidence="3">The sequence shown here is derived from an EMBL/GenBank/DDBJ whole genome shotgun (WGS) entry which is preliminary data.</text>
</comment>
<keyword evidence="4" id="KW-1185">Reference proteome</keyword>
<evidence type="ECO:0000313" key="4">
    <source>
        <dbReference type="Proteomes" id="UP000996601"/>
    </source>
</evidence>
<gene>
    <name evidence="3" type="ORF">GB927_000165</name>
</gene>
<dbReference type="EMBL" id="WHSB02000001">
    <property type="protein sequence ID" value="MCQ4628423.1"/>
    <property type="molecule type" value="Genomic_DNA"/>
</dbReference>
<dbReference type="Proteomes" id="UP000996601">
    <property type="component" value="Unassembled WGS sequence"/>
</dbReference>
<dbReference type="Gene3D" id="1.40.20.10">
    <property type="entry name" value="CHAD domain"/>
    <property type="match status" value="1"/>
</dbReference>
<name>A0ABT1QZT6_9HYPH</name>
<evidence type="ECO:0000259" key="1">
    <source>
        <dbReference type="PROSITE" id="PS51707"/>
    </source>
</evidence>
<dbReference type="InterPro" id="IPR007899">
    <property type="entry name" value="CHAD_dom"/>
</dbReference>
<dbReference type="PROSITE" id="PS51708">
    <property type="entry name" value="CHAD"/>
    <property type="match status" value="1"/>
</dbReference>
<dbReference type="RefSeq" id="WP_256114453.1">
    <property type="nucleotide sequence ID" value="NZ_WHSB02000001.1"/>
</dbReference>
<dbReference type="SUPFAM" id="SSF55154">
    <property type="entry name" value="CYTH-like phosphatases"/>
    <property type="match status" value="1"/>
</dbReference>
<dbReference type="CDD" id="cd07756">
    <property type="entry name" value="CYTH-like_Pase_CHAD"/>
    <property type="match status" value="1"/>
</dbReference>
<organism evidence="3 4">
    <name type="scientific">Shinella lacus</name>
    <dbReference type="NCBI Taxonomy" id="2654216"/>
    <lineage>
        <taxon>Bacteria</taxon>
        <taxon>Pseudomonadati</taxon>
        <taxon>Pseudomonadota</taxon>
        <taxon>Alphaproteobacteria</taxon>
        <taxon>Hyphomicrobiales</taxon>
        <taxon>Rhizobiaceae</taxon>
        <taxon>Shinella</taxon>
    </lineage>
</organism>